<dbReference type="EC" id="3.5.1.88" evidence="4 12"/>
<evidence type="ECO:0000256" key="8">
    <source>
        <dbReference type="ARBA" id="ARBA00022801"/>
    </source>
</evidence>
<comment type="similarity">
    <text evidence="3 12">Belongs to the polypeptide deformylase family.</text>
</comment>
<keyword evidence="14" id="KW-1185">Reference proteome</keyword>
<comment type="function">
    <text evidence="12">Removes the formyl group from the N-terminal Met of newly synthesized proteins.</text>
</comment>
<keyword evidence="5 12" id="KW-0150">Chloroplast</keyword>
<keyword evidence="10 12" id="KW-0809">Transit peptide</keyword>
<dbReference type="EMBL" id="JBGMDY010000010">
    <property type="protein sequence ID" value="KAL2320125.1"/>
    <property type="molecule type" value="Genomic_DNA"/>
</dbReference>
<comment type="caution">
    <text evidence="13">The sequence shown here is derived from an EMBL/GenBank/DDBJ whole genome shotgun (WGS) entry which is preliminary data.</text>
</comment>
<protein>
    <recommendedName>
        <fullName evidence="4 12">Peptide deformylase</fullName>
        <ecNumber evidence="4 12">3.5.1.88</ecNumber>
    </recommendedName>
</protein>
<dbReference type="HAMAP" id="MF_00163">
    <property type="entry name" value="Pep_deformylase"/>
    <property type="match status" value="1"/>
</dbReference>
<keyword evidence="9 12" id="KW-0648">Protein biosynthesis</keyword>
<dbReference type="SUPFAM" id="SSF56420">
    <property type="entry name" value="Peptide deformylase"/>
    <property type="match status" value="1"/>
</dbReference>
<keyword evidence="6 12" id="KW-0934">Plastid</keyword>
<evidence type="ECO:0000256" key="7">
    <source>
        <dbReference type="ARBA" id="ARBA00022723"/>
    </source>
</evidence>
<dbReference type="Gene3D" id="3.90.45.10">
    <property type="entry name" value="Peptide deformylase"/>
    <property type="match status" value="1"/>
</dbReference>
<dbReference type="NCBIfam" id="TIGR00079">
    <property type="entry name" value="pept_deformyl"/>
    <property type="match status" value="1"/>
</dbReference>
<comment type="subcellular location">
    <subcellularLocation>
        <location evidence="2 12">Plastid</location>
        <location evidence="2 12">Chloroplast</location>
    </subcellularLocation>
</comment>
<accession>A0ABD1L9E4</accession>
<evidence type="ECO:0000256" key="2">
    <source>
        <dbReference type="ARBA" id="ARBA00004229"/>
    </source>
</evidence>
<reference evidence="13 14" key="1">
    <citation type="submission" date="2024-08" db="EMBL/GenBank/DDBJ databases">
        <title>Insights into the chromosomal genome structure of Flemingia macrophylla.</title>
        <authorList>
            <person name="Ding Y."/>
            <person name="Zhao Y."/>
            <person name="Bi W."/>
            <person name="Wu M."/>
            <person name="Zhao G."/>
            <person name="Gong Y."/>
            <person name="Li W."/>
            <person name="Zhang P."/>
        </authorList>
    </citation>
    <scope>NUCLEOTIDE SEQUENCE [LARGE SCALE GENOMIC DNA]</scope>
    <source>
        <strain evidence="13">DYQJB</strain>
        <tissue evidence="13">Leaf</tissue>
    </source>
</reference>
<evidence type="ECO:0000256" key="3">
    <source>
        <dbReference type="ARBA" id="ARBA00010759"/>
    </source>
</evidence>
<dbReference type="GO" id="GO:0042586">
    <property type="term" value="F:peptide deformylase activity"/>
    <property type="evidence" value="ECO:0007669"/>
    <property type="project" value="UniProtKB-EC"/>
</dbReference>
<dbReference type="Pfam" id="PF01327">
    <property type="entry name" value="Pep_deformylase"/>
    <property type="match status" value="1"/>
</dbReference>
<dbReference type="GO" id="GO:0046872">
    <property type="term" value="F:metal ion binding"/>
    <property type="evidence" value="ECO:0007669"/>
    <property type="project" value="UniProtKB-KW"/>
</dbReference>
<dbReference type="PANTHER" id="PTHR10458">
    <property type="entry name" value="PEPTIDE DEFORMYLASE"/>
    <property type="match status" value="1"/>
</dbReference>
<dbReference type="NCBIfam" id="NF001159">
    <property type="entry name" value="PRK00150.1-3"/>
    <property type="match status" value="1"/>
</dbReference>
<keyword evidence="7 12" id="KW-0479">Metal-binding</keyword>
<name>A0ABD1L9E4_9FABA</name>
<dbReference type="InterPro" id="IPR023635">
    <property type="entry name" value="Peptide_deformylase"/>
</dbReference>
<dbReference type="PRINTS" id="PR01576">
    <property type="entry name" value="PDEFORMYLASE"/>
</dbReference>
<evidence type="ECO:0000256" key="11">
    <source>
        <dbReference type="ARBA" id="ARBA00023004"/>
    </source>
</evidence>
<evidence type="ECO:0000256" key="5">
    <source>
        <dbReference type="ARBA" id="ARBA00022528"/>
    </source>
</evidence>
<evidence type="ECO:0000256" key="6">
    <source>
        <dbReference type="ARBA" id="ARBA00022640"/>
    </source>
</evidence>
<dbReference type="AlphaFoldDB" id="A0ABD1L9E4"/>
<evidence type="ECO:0000256" key="4">
    <source>
        <dbReference type="ARBA" id="ARBA00012175"/>
    </source>
</evidence>
<dbReference type="GO" id="GO:0009507">
    <property type="term" value="C:chloroplast"/>
    <property type="evidence" value="ECO:0007669"/>
    <property type="project" value="UniProtKB-SubCell"/>
</dbReference>
<organism evidence="13 14">
    <name type="scientific">Flemingia macrophylla</name>
    <dbReference type="NCBI Taxonomy" id="520843"/>
    <lineage>
        <taxon>Eukaryota</taxon>
        <taxon>Viridiplantae</taxon>
        <taxon>Streptophyta</taxon>
        <taxon>Embryophyta</taxon>
        <taxon>Tracheophyta</taxon>
        <taxon>Spermatophyta</taxon>
        <taxon>Magnoliopsida</taxon>
        <taxon>eudicotyledons</taxon>
        <taxon>Gunneridae</taxon>
        <taxon>Pentapetalae</taxon>
        <taxon>rosids</taxon>
        <taxon>fabids</taxon>
        <taxon>Fabales</taxon>
        <taxon>Fabaceae</taxon>
        <taxon>Papilionoideae</taxon>
        <taxon>50 kb inversion clade</taxon>
        <taxon>NPAAA clade</taxon>
        <taxon>indigoferoid/millettioid clade</taxon>
        <taxon>Phaseoleae</taxon>
        <taxon>Flemingia</taxon>
    </lineage>
</organism>
<dbReference type="GO" id="GO:0006412">
    <property type="term" value="P:translation"/>
    <property type="evidence" value="ECO:0007669"/>
    <property type="project" value="UniProtKB-KW"/>
</dbReference>
<evidence type="ECO:0000256" key="10">
    <source>
        <dbReference type="ARBA" id="ARBA00022946"/>
    </source>
</evidence>
<keyword evidence="8 12" id="KW-0378">Hydrolase</keyword>
<dbReference type="InterPro" id="IPR036821">
    <property type="entry name" value="Peptide_deformylase_sf"/>
</dbReference>
<comment type="catalytic activity">
    <reaction evidence="12">
        <text>N-terminal N-formyl-L-methionyl-[peptide] + H2O = N-terminal L-methionyl-[peptide] + formate</text>
        <dbReference type="Rhea" id="RHEA:24420"/>
        <dbReference type="Rhea" id="RHEA-COMP:10639"/>
        <dbReference type="Rhea" id="RHEA-COMP:10640"/>
        <dbReference type="ChEBI" id="CHEBI:15377"/>
        <dbReference type="ChEBI" id="CHEBI:15740"/>
        <dbReference type="ChEBI" id="CHEBI:49298"/>
        <dbReference type="ChEBI" id="CHEBI:64731"/>
        <dbReference type="EC" id="3.5.1.88"/>
    </reaction>
</comment>
<evidence type="ECO:0000313" key="13">
    <source>
        <dbReference type="EMBL" id="KAL2320125.1"/>
    </source>
</evidence>
<dbReference type="CDD" id="cd00487">
    <property type="entry name" value="Pep_deformylase"/>
    <property type="match status" value="1"/>
</dbReference>
<sequence>MASLTCLRPTHPLLVLHSGSALPGISNRCFSHSFWPNRVHYANSLRTAPARAMAKPGFSPAKDQVASPSDFEFVPPLKILEYPDPKLRVRNKRIVTFDDSLKKLVHEMFDVMYKTDGIGLSAPQVGINLQLMVFNPVGERGEGEEIVLVNPRVSKYSKKLTLFTEGCLSFPGINADVKRPESVKIDAYDVNGKRFSVNLSDLPARIFQHEFDHLQGILFFERMTEEILDSIRGQLQRLRVGIEGIDWTPSPEKIENHGRRKVAVGFGKL</sequence>
<evidence type="ECO:0000256" key="9">
    <source>
        <dbReference type="ARBA" id="ARBA00022917"/>
    </source>
</evidence>
<evidence type="ECO:0000256" key="12">
    <source>
        <dbReference type="RuleBase" id="RU362111"/>
    </source>
</evidence>
<dbReference type="FunFam" id="3.90.45.10:FF:000006">
    <property type="entry name" value="Peptide deformylase"/>
    <property type="match status" value="1"/>
</dbReference>
<gene>
    <name evidence="13" type="ORF">Fmac_029094</name>
</gene>
<keyword evidence="11" id="KW-0408">Iron</keyword>
<evidence type="ECO:0000256" key="1">
    <source>
        <dbReference type="ARBA" id="ARBA00001954"/>
    </source>
</evidence>
<comment type="cofactor">
    <cofactor evidence="1">
        <name>Fe(2+)</name>
        <dbReference type="ChEBI" id="CHEBI:29033"/>
    </cofactor>
</comment>
<dbReference type="Proteomes" id="UP001603857">
    <property type="component" value="Unassembled WGS sequence"/>
</dbReference>
<dbReference type="PANTHER" id="PTHR10458:SF22">
    <property type="entry name" value="PEPTIDE DEFORMYLASE"/>
    <property type="match status" value="1"/>
</dbReference>
<evidence type="ECO:0000313" key="14">
    <source>
        <dbReference type="Proteomes" id="UP001603857"/>
    </source>
</evidence>
<proteinExistence type="inferred from homology"/>